<dbReference type="GO" id="GO:0005198">
    <property type="term" value="F:structural molecule activity"/>
    <property type="evidence" value="ECO:0007669"/>
    <property type="project" value="InterPro"/>
</dbReference>
<evidence type="ECO:0000256" key="3">
    <source>
        <dbReference type="ARBA" id="ARBA00009677"/>
    </source>
</evidence>
<dbReference type="PANTHER" id="PTHR30033">
    <property type="entry name" value="FLAGELLAR HOOK-ASSOCIATED PROTEIN 1"/>
    <property type="match status" value="1"/>
</dbReference>
<feature type="domain" description="Flagellar basal body rod protein N-terminal" evidence="7">
    <location>
        <begin position="7"/>
        <end position="35"/>
    </location>
</feature>
<evidence type="ECO:0000256" key="2">
    <source>
        <dbReference type="ARBA" id="ARBA00004613"/>
    </source>
</evidence>
<dbReference type="InterPro" id="IPR001444">
    <property type="entry name" value="Flag_bb_rod_N"/>
</dbReference>
<keyword evidence="11" id="KW-1185">Reference proteome</keyword>
<evidence type="ECO:0000259" key="9">
    <source>
        <dbReference type="Pfam" id="PF22638"/>
    </source>
</evidence>
<dbReference type="PANTHER" id="PTHR30033:SF2">
    <property type="entry name" value="FLAGELLAR HOOK PROTEIN"/>
    <property type="match status" value="1"/>
</dbReference>
<dbReference type="Pfam" id="PF00460">
    <property type="entry name" value="Flg_bb_rod"/>
    <property type="match status" value="1"/>
</dbReference>
<dbReference type="RefSeq" id="WP_188657724.1">
    <property type="nucleotide sequence ID" value="NZ_BMIH01000001.1"/>
</dbReference>
<dbReference type="Proteomes" id="UP000623067">
    <property type="component" value="Unassembled WGS sequence"/>
</dbReference>
<dbReference type="Pfam" id="PF06429">
    <property type="entry name" value="Flg_bbr_C"/>
    <property type="match status" value="1"/>
</dbReference>
<keyword evidence="5" id="KW-0964">Secreted</keyword>
<evidence type="ECO:0000259" key="8">
    <source>
        <dbReference type="Pfam" id="PF06429"/>
    </source>
</evidence>
<evidence type="ECO:0000313" key="11">
    <source>
        <dbReference type="Proteomes" id="UP000623067"/>
    </source>
</evidence>
<dbReference type="InterPro" id="IPR002371">
    <property type="entry name" value="FlgK"/>
</dbReference>
<name>A0A916WRJ4_9SPHN</name>
<dbReference type="AlphaFoldDB" id="A0A916WRJ4"/>
<evidence type="ECO:0000259" key="7">
    <source>
        <dbReference type="Pfam" id="PF00460"/>
    </source>
</evidence>
<dbReference type="EMBL" id="BMIH01000001">
    <property type="protein sequence ID" value="GGB23711.1"/>
    <property type="molecule type" value="Genomic_DNA"/>
</dbReference>
<keyword evidence="6" id="KW-0975">Bacterial flagellum</keyword>
<protein>
    <recommendedName>
        <fullName evidence="4">Flagellar hook-associated protein 1</fullName>
    </recommendedName>
</protein>
<dbReference type="NCBIfam" id="TIGR02492">
    <property type="entry name" value="flgK_ends"/>
    <property type="match status" value="1"/>
</dbReference>
<evidence type="ECO:0000256" key="5">
    <source>
        <dbReference type="ARBA" id="ARBA00022525"/>
    </source>
</evidence>
<reference evidence="10" key="2">
    <citation type="submission" date="2020-09" db="EMBL/GenBank/DDBJ databases">
        <authorList>
            <person name="Sun Q."/>
            <person name="Zhou Y."/>
        </authorList>
    </citation>
    <scope>NUCLEOTIDE SEQUENCE</scope>
    <source>
        <strain evidence="10">CGMCC 1.15330</strain>
    </source>
</reference>
<dbReference type="GO" id="GO:0009425">
    <property type="term" value="C:bacterial-type flagellum basal body"/>
    <property type="evidence" value="ECO:0007669"/>
    <property type="project" value="UniProtKB-SubCell"/>
</dbReference>
<dbReference type="Pfam" id="PF22638">
    <property type="entry name" value="FlgK_D1"/>
    <property type="match status" value="1"/>
</dbReference>
<dbReference type="InterPro" id="IPR053927">
    <property type="entry name" value="FlgK_helical"/>
</dbReference>
<organism evidence="10 11">
    <name type="scientific">Sphingomonas metalli</name>
    <dbReference type="NCBI Taxonomy" id="1779358"/>
    <lineage>
        <taxon>Bacteria</taxon>
        <taxon>Pseudomonadati</taxon>
        <taxon>Pseudomonadota</taxon>
        <taxon>Alphaproteobacteria</taxon>
        <taxon>Sphingomonadales</taxon>
        <taxon>Sphingomonadaceae</taxon>
        <taxon>Sphingomonas</taxon>
    </lineage>
</organism>
<proteinExistence type="inferred from homology"/>
<feature type="domain" description="Flagellar basal-body/hook protein C-terminal" evidence="8">
    <location>
        <begin position="407"/>
        <end position="445"/>
    </location>
</feature>
<evidence type="ECO:0000256" key="6">
    <source>
        <dbReference type="ARBA" id="ARBA00023143"/>
    </source>
</evidence>
<dbReference type="GO" id="GO:0009424">
    <property type="term" value="C:bacterial-type flagellum hook"/>
    <property type="evidence" value="ECO:0007669"/>
    <property type="project" value="InterPro"/>
</dbReference>
<comment type="caution">
    <text evidence="10">The sequence shown here is derived from an EMBL/GenBank/DDBJ whole genome shotgun (WGS) entry which is preliminary data.</text>
</comment>
<evidence type="ECO:0000256" key="4">
    <source>
        <dbReference type="ARBA" id="ARBA00016244"/>
    </source>
</evidence>
<sequence>MSDLLAIGASGVRAYQTALSVVGENIANVGTTGYTRRTTRMTEVSAGVGAVDARSAGNGVLLAGIGRGGDNFATQQVRSAGADLARTETGATWLDRIEKAMTGNQLTARVTSFFNSATALAAEPTSTALRTGMISAADSAAIAFKSTGQALAQMGTDLDRSGKQTVDTLNALSSSLAKVNDGLGRTLPNTAAAAQLADQRDQILEQMSAIVDVGVAMDSYGRATVTAGGNGGPTLVRGDVASYASYTRTGANTQFTVVVPGEPASLTISPNGGAMAGIAEAAERVSDATDAVNDLAADFVGKVNAAQALGKDMAGVTGTDLLTASTTDPTDMTVAFRDPTLIAAAKSTSIRDGSNLAEFAAIRTTGDFEAKLTAIINENATAYRQKTTIAEAQTAIRDGAATALSSAAGVNIDSEAVDLMRFQQAYQASSRVIQAARDTFQSILEIR</sequence>
<evidence type="ECO:0000256" key="1">
    <source>
        <dbReference type="ARBA" id="ARBA00004117"/>
    </source>
</evidence>
<comment type="subcellular location">
    <subcellularLocation>
        <location evidence="1">Bacterial flagellum basal body</location>
    </subcellularLocation>
    <subcellularLocation>
        <location evidence="2">Secreted</location>
    </subcellularLocation>
</comment>
<reference evidence="10" key="1">
    <citation type="journal article" date="2014" name="Int. J. Syst. Evol. Microbiol.">
        <title>Complete genome sequence of Corynebacterium casei LMG S-19264T (=DSM 44701T), isolated from a smear-ripened cheese.</title>
        <authorList>
            <consortium name="US DOE Joint Genome Institute (JGI-PGF)"/>
            <person name="Walter F."/>
            <person name="Albersmeier A."/>
            <person name="Kalinowski J."/>
            <person name="Ruckert C."/>
        </authorList>
    </citation>
    <scope>NUCLEOTIDE SEQUENCE</scope>
    <source>
        <strain evidence="10">CGMCC 1.15330</strain>
    </source>
</reference>
<dbReference type="InterPro" id="IPR010930">
    <property type="entry name" value="Flg_bb/hook_C_dom"/>
</dbReference>
<dbReference type="SUPFAM" id="SSF64518">
    <property type="entry name" value="Phase 1 flagellin"/>
    <property type="match status" value="1"/>
</dbReference>
<evidence type="ECO:0000313" key="10">
    <source>
        <dbReference type="EMBL" id="GGB23711.1"/>
    </source>
</evidence>
<comment type="similarity">
    <text evidence="3">Belongs to the flagella basal body rod proteins family.</text>
</comment>
<dbReference type="GO" id="GO:0044780">
    <property type="term" value="P:bacterial-type flagellum assembly"/>
    <property type="evidence" value="ECO:0007669"/>
    <property type="project" value="InterPro"/>
</dbReference>
<gene>
    <name evidence="10" type="ORF">GCM10011380_11790</name>
</gene>
<dbReference type="GO" id="GO:0005576">
    <property type="term" value="C:extracellular region"/>
    <property type="evidence" value="ECO:0007669"/>
    <property type="project" value="UniProtKB-SubCell"/>
</dbReference>
<accession>A0A916WRJ4</accession>
<feature type="domain" description="Flagellar hook-associated protein FlgK helical" evidence="9">
    <location>
        <begin position="96"/>
        <end position="321"/>
    </location>
</feature>